<dbReference type="HAMAP" id="MF_00201">
    <property type="entry name" value="RecO"/>
    <property type="match status" value="1"/>
</dbReference>
<dbReference type="SUPFAM" id="SSF57863">
    <property type="entry name" value="ArfGap/RecO-like zinc finger"/>
    <property type="match status" value="1"/>
</dbReference>
<dbReference type="InterPro" id="IPR022572">
    <property type="entry name" value="DNA_rep/recomb_RecO_N"/>
</dbReference>
<dbReference type="KEGG" id="eke:EK0264_02825"/>
<sequence>MSTVRDEGIVLRQHKLGEADHIVTFFCRRGGKVRAVAKGVRRTGSKFGARLEPGSHVDLQLYAGRSLGIVTQAESLHPYGAQIVDDYPRYTSMIAILEATERIVAEEGESSLRMYLLLIGALRSLAEKQKPSRLVFDAFLIRAMSVAGWEPSLLECARCGTPGPHRRYSVATGGTTCTSCAVPKAVTIQEQTPAHLLALLQGDWDEALCSAERVRRESGGVLAAHLQWHLERSLRSLPYVERDGAPVRLPMPEPSPYDDLEPELFTELTR</sequence>
<evidence type="ECO:0000256" key="1">
    <source>
        <dbReference type="ARBA" id="ARBA00003065"/>
    </source>
</evidence>
<feature type="domain" description="DNA replication/recombination mediator RecO N-terminal" evidence="10">
    <location>
        <begin position="1"/>
        <end position="79"/>
    </location>
</feature>
<dbReference type="AlphaFoldDB" id="A0A7L4YKF5"/>
<evidence type="ECO:0000256" key="2">
    <source>
        <dbReference type="ARBA" id="ARBA00007452"/>
    </source>
</evidence>
<dbReference type="Gene3D" id="1.20.1440.120">
    <property type="entry name" value="Recombination protein O, C-terminal domain"/>
    <property type="match status" value="1"/>
</dbReference>
<comment type="function">
    <text evidence="1 8">Involved in DNA repair and RecF pathway recombination.</text>
</comment>
<dbReference type="FunCoup" id="A0A7L4YKF5">
    <property type="interactions" value="2"/>
</dbReference>
<dbReference type="EMBL" id="CP047156">
    <property type="protein sequence ID" value="QHB99323.1"/>
    <property type="molecule type" value="Genomic_DNA"/>
</dbReference>
<keyword evidence="4 8" id="KW-0227">DNA damage</keyword>
<gene>
    <name evidence="8 11" type="primary">recO</name>
    <name evidence="11" type="ORF">EK0264_02825</name>
</gene>
<evidence type="ECO:0000256" key="7">
    <source>
        <dbReference type="ARBA" id="ARBA00033409"/>
    </source>
</evidence>
<accession>A0A7L4YKF5</accession>
<reference evidence="11 12" key="1">
    <citation type="journal article" date="2018" name="Int. J. Syst. Evol. Microbiol.">
        <title>Epidermidibacterium keratini gen. nov., sp. nov., a member of the family Sporichthyaceae, isolated from keratin epidermis.</title>
        <authorList>
            <person name="Lee D.G."/>
            <person name="Trujillo M.E."/>
            <person name="Kang S."/>
            <person name="Nam J.J."/>
            <person name="Kim Y.J."/>
        </authorList>
    </citation>
    <scope>NUCLEOTIDE SEQUENCE [LARGE SCALE GENOMIC DNA]</scope>
    <source>
        <strain evidence="11 12">EPI-7</strain>
    </source>
</reference>
<dbReference type="PANTHER" id="PTHR33991">
    <property type="entry name" value="DNA REPAIR PROTEIN RECO"/>
    <property type="match status" value="1"/>
</dbReference>
<keyword evidence="5 8" id="KW-0233">DNA recombination</keyword>
<evidence type="ECO:0000256" key="4">
    <source>
        <dbReference type="ARBA" id="ARBA00022763"/>
    </source>
</evidence>
<dbReference type="PANTHER" id="PTHR33991:SF1">
    <property type="entry name" value="DNA REPAIR PROTEIN RECO"/>
    <property type="match status" value="1"/>
</dbReference>
<keyword evidence="12" id="KW-1185">Reference proteome</keyword>
<feature type="region of interest" description="Disordered" evidence="9">
    <location>
        <begin position="246"/>
        <end position="270"/>
    </location>
</feature>
<dbReference type="Proteomes" id="UP000463857">
    <property type="component" value="Chromosome"/>
</dbReference>
<dbReference type="GO" id="GO:0006302">
    <property type="term" value="P:double-strand break repair"/>
    <property type="evidence" value="ECO:0007669"/>
    <property type="project" value="TreeGrafter"/>
</dbReference>
<dbReference type="OrthoDB" id="9812244at2"/>
<evidence type="ECO:0000256" key="6">
    <source>
        <dbReference type="ARBA" id="ARBA00023204"/>
    </source>
</evidence>
<evidence type="ECO:0000313" key="12">
    <source>
        <dbReference type="Proteomes" id="UP000463857"/>
    </source>
</evidence>
<evidence type="ECO:0000313" key="11">
    <source>
        <dbReference type="EMBL" id="QHB99323.1"/>
    </source>
</evidence>
<dbReference type="RefSeq" id="WP_159542684.1">
    <property type="nucleotide sequence ID" value="NZ_CP047156.1"/>
</dbReference>
<evidence type="ECO:0000256" key="5">
    <source>
        <dbReference type="ARBA" id="ARBA00023172"/>
    </source>
</evidence>
<dbReference type="Pfam" id="PF02565">
    <property type="entry name" value="RecO_C"/>
    <property type="match status" value="1"/>
</dbReference>
<keyword evidence="6 8" id="KW-0234">DNA repair</keyword>
<dbReference type="GO" id="GO:0006310">
    <property type="term" value="P:DNA recombination"/>
    <property type="evidence" value="ECO:0007669"/>
    <property type="project" value="UniProtKB-UniRule"/>
</dbReference>
<dbReference type="InterPro" id="IPR003717">
    <property type="entry name" value="RecO"/>
</dbReference>
<evidence type="ECO:0000256" key="8">
    <source>
        <dbReference type="HAMAP-Rule" id="MF_00201"/>
    </source>
</evidence>
<dbReference type="InterPro" id="IPR012340">
    <property type="entry name" value="NA-bd_OB-fold"/>
</dbReference>
<evidence type="ECO:0000259" key="10">
    <source>
        <dbReference type="Pfam" id="PF11967"/>
    </source>
</evidence>
<dbReference type="NCBIfam" id="TIGR00613">
    <property type="entry name" value="reco"/>
    <property type="match status" value="1"/>
</dbReference>
<evidence type="ECO:0000256" key="9">
    <source>
        <dbReference type="SAM" id="MobiDB-lite"/>
    </source>
</evidence>
<evidence type="ECO:0000256" key="3">
    <source>
        <dbReference type="ARBA" id="ARBA00021310"/>
    </source>
</evidence>
<dbReference type="Gene3D" id="2.40.50.140">
    <property type="entry name" value="Nucleic acid-binding proteins"/>
    <property type="match status" value="1"/>
</dbReference>
<dbReference type="GO" id="GO:0043590">
    <property type="term" value="C:bacterial nucleoid"/>
    <property type="evidence" value="ECO:0007669"/>
    <property type="project" value="TreeGrafter"/>
</dbReference>
<dbReference type="SUPFAM" id="SSF50249">
    <property type="entry name" value="Nucleic acid-binding proteins"/>
    <property type="match status" value="1"/>
</dbReference>
<proteinExistence type="inferred from homology"/>
<dbReference type="Pfam" id="PF11967">
    <property type="entry name" value="RecO_N"/>
    <property type="match status" value="1"/>
</dbReference>
<dbReference type="InterPro" id="IPR037278">
    <property type="entry name" value="ARFGAP/RecO"/>
</dbReference>
<dbReference type="InParanoid" id="A0A7L4YKF5"/>
<name>A0A7L4YKF5_9ACTN</name>
<dbReference type="InterPro" id="IPR042242">
    <property type="entry name" value="RecO_C"/>
</dbReference>
<protein>
    <recommendedName>
        <fullName evidence="3 8">DNA repair protein RecO</fullName>
    </recommendedName>
    <alternativeName>
        <fullName evidence="7 8">Recombination protein O</fullName>
    </alternativeName>
</protein>
<comment type="similarity">
    <text evidence="2 8">Belongs to the RecO family.</text>
</comment>
<organism evidence="11 12">
    <name type="scientific">Epidermidibacterium keratini</name>
    <dbReference type="NCBI Taxonomy" id="1891644"/>
    <lineage>
        <taxon>Bacteria</taxon>
        <taxon>Bacillati</taxon>
        <taxon>Actinomycetota</taxon>
        <taxon>Actinomycetes</taxon>
        <taxon>Sporichthyales</taxon>
        <taxon>Sporichthyaceae</taxon>
        <taxon>Epidermidibacterium</taxon>
    </lineage>
</organism>